<evidence type="ECO:0000256" key="3">
    <source>
        <dbReference type="ARBA" id="ARBA00023134"/>
    </source>
</evidence>
<dbReference type="Gene3D" id="3.40.50.300">
    <property type="entry name" value="P-loop containing nucleotide triphosphate hydrolases"/>
    <property type="match status" value="1"/>
</dbReference>
<dbReference type="PRINTS" id="PR00318">
    <property type="entry name" value="GPROTEINA"/>
</dbReference>
<dbReference type="GO" id="GO:0005525">
    <property type="term" value="F:GTP binding"/>
    <property type="evidence" value="ECO:0007669"/>
    <property type="project" value="UniProtKB-KW"/>
</dbReference>
<dbReference type="InterPro" id="IPR001019">
    <property type="entry name" value="Gprotein_alpha_su"/>
</dbReference>
<dbReference type="STRING" id="34475.A0A4Y9YZT6"/>
<evidence type="ECO:0000256" key="7">
    <source>
        <dbReference type="SAM" id="MobiDB-lite"/>
    </source>
</evidence>
<sequence length="514" mass="58045">MSGVLTPPDPLDVALRPPEDENEEDRSARLSAEEDARKVSEMIDEELKAQERAEKRGPKPIKVLLLGELVVDHLSEVAEPSDMKVKVNQASIVAFRAERASWRAVIHLNVVRSIHIILEAMAEAQNAQAQPSTPTGGHPSRSRTPSDSSTRVYPPLTAEHLKLKMRLSPLLQVEQALIRKLTPPGSAEFEATHLAQASNVSYLERIRQKEVAVNSLFAWKGVFGRLLSDSRDADSGDGIDWNDPQASSEVVSLTIALLMRQWQDPGRIIHACGEDMIRLWNDETIRSLLQIQGIRLEDRPGFFLDSLERVTSPRYVPTDEDILRARLKTLGITEYRFSIKEGTYIGRDYAGLEDIRRWRTQIIAAWAPYFDDMNAILFLAPISCFDQTLEEDPTVNRLEDSVVLWKTIVSNPLLAKTSIVLFLNKVDIFKAKLEAGIKLSKYIVSYGNRTNDFDSTSIYLKRKFAQIHKERSPEPRMFYCHFTTVTDTKSTQHILADVQDTVVVRSLKDSSLIS</sequence>
<accession>A0A4Y9YZT6</accession>
<evidence type="ECO:0000313" key="9">
    <source>
        <dbReference type="Proteomes" id="UP000298390"/>
    </source>
</evidence>
<comment type="caution">
    <text evidence="8">The sequence shown here is derived from an EMBL/GenBank/DDBJ whole genome shotgun (WGS) entry which is preliminary data.</text>
</comment>
<dbReference type="InterPro" id="IPR027417">
    <property type="entry name" value="P-loop_NTPase"/>
</dbReference>
<dbReference type="AlphaFoldDB" id="A0A4Y9YZT6"/>
<dbReference type="GO" id="GO:0031683">
    <property type="term" value="F:G-protein beta/gamma-subunit complex binding"/>
    <property type="evidence" value="ECO:0007669"/>
    <property type="project" value="InterPro"/>
</dbReference>
<evidence type="ECO:0000256" key="1">
    <source>
        <dbReference type="ARBA" id="ARBA00022723"/>
    </source>
</evidence>
<evidence type="ECO:0008006" key="10">
    <source>
        <dbReference type="Google" id="ProtNLM"/>
    </source>
</evidence>
<keyword evidence="6" id="KW-0460">Magnesium</keyword>
<dbReference type="GO" id="GO:0001664">
    <property type="term" value="F:G protein-coupled receptor binding"/>
    <property type="evidence" value="ECO:0007669"/>
    <property type="project" value="TreeGrafter"/>
</dbReference>
<evidence type="ECO:0000313" key="8">
    <source>
        <dbReference type="EMBL" id="TFY67101.1"/>
    </source>
</evidence>
<feature type="compositionally biased region" description="Basic and acidic residues" evidence="7">
    <location>
        <begin position="25"/>
        <end position="38"/>
    </location>
</feature>
<dbReference type="PANTHER" id="PTHR10218:SF360">
    <property type="entry name" value="GUANINE NUCLEOTIDE-BINDING PROTEIN SUBUNIT ALPHA HOMOLOG"/>
    <property type="match status" value="1"/>
</dbReference>
<proteinExistence type="predicted"/>
<dbReference type="PANTHER" id="PTHR10218">
    <property type="entry name" value="GTP-BINDING PROTEIN ALPHA SUBUNIT"/>
    <property type="match status" value="1"/>
</dbReference>
<dbReference type="SUPFAM" id="SSF52540">
    <property type="entry name" value="P-loop containing nucleoside triphosphate hydrolases"/>
    <property type="match status" value="1"/>
</dbReference>
<dbReference type="SUPFAM" id="SSF47895">
    <property type="entry name" value="Transducin (alpha subunit), insertion domain"/>
    <property type="match status" value="1"/>
</dbReference>
<dbReference type="FunFam" id="3.40.50.300:FF:000692">
    <property type="entry name" value="Guanine nucleotide-binding protein subunit alpha"/>
    <property type="match status" value="1"/>
</dbReference>
<keyword evidence="3 5" id="KW-0342">GTP-binding</keyword>
<reference evidence="8 9" key="1">
    <citation type="submission" date="2019-01" db="EMBL/GenBank/DDBJ databases">
        <title>Genome sequencing of the rare red list fungi Fomitopsis rosea.</title>
        <authorList>
            <person name="Buettner E."/>
            <person name="Kellner H."/>
        </authorList>
    </citation>
    <scope>NUCLEOTIDE SEQUENCE [LARGE SCALE GENOMIC DNA]</scope>
    <source>
        <strain evidence="8 9">DSM 105464</strain>
    </source>
</reference>
<evidence type="ECO:0000256" key="4">
    <source>
        <dbReference type="ARBA" id="ARBA00023224"/>
    </source>
</evidence>
<keyword evidence="2 5" id="KW-0547">Nucleotide-binding</keyword>
<dbReference type="InterPro" id="IPR011025">
    <property type="entry name" value="GproteinA_insert"/>
</dbReference>
<feature type="region of interest" description="Disordered" evidence="7">
    <location>
        <begin position="127"/>
        <end position="153"/>
    </location>
</feature>
<evidence type="ECO:0000256" key="5">
    <source>
        <dbReference type="PIRSR" id="PIRSR601019-1"/>
    </source>
</evidence>
<gene>
    <name evidence="8" type="ORF">EVJ58_g1830</name>
</gene>
<dbReference type="SMART" id="SM00275">
    <property type="entry name" value="G_alpha"/>
    <property type="match status" value="1"/>
</dbReference>
<dbReference type="Proteomes" id="UP000298390">
    <property type="component" value="Unassembled WGS sequence"/>
</dbReference>
<dbReference type="PROSITE" id="PS51882">
    <property type="entry name" value="G_ALPHA"/>
    <property type="match status" value="1"/>
</dbReference>
<feature type="compositionally biased region" description="Low complexity" evidence="7">
    <location>
        <begin position="142"/>
        <end position="151"/>
    </location>
</feature>
<evidence type="ECO:0000256" key="2">
    <source>
        <dbReference type="ARBA" id="ARBA00022741"/>
    </source>
</evidence>
<feature type="region of interest" description="Disordered" evidence="7">
    <location>
        <begin position="1"/>
        <end position="38"/>
    </location>
</feature>
<keyword evidence="1 6" id="KW-0479">Metal-binding</keyword>
<dbReference type="GO" id="GO:0005834">
    <property type="term" value="C:heterotrimeric G-protein complex"/>
    <property type="evidence" value="ECO:0007669"/>
    <property type="project" value="TreeGrafter"/>
</dbReference>
<dbReference type="GO" id="GO:0007188">
    <property type="term" value="P:adenylate cyclase-modulating G protein-coupled receptor signaling pathway"/>
    <property type="evidence" value="ECO:0007669"/>
    <property type="project" value="TreeGrafter"/>
</dbReference>
<dbReference type="EMBL" id="SEKV01000063">
    <property type="protein sequence ID" value="TFY67101.1"/>
    <property type="molecule type" value="Genomic_DNA"/>
</dbReference>
<dbReference type="Pfam" id="PF00503">
    <property type="entry name" value="G-alpha"/>
    <property type="match status" value="1"/>
</dbReference>
<feature type="binding site" evidence="6">
    <location>
        <position position="329"/>
    </location>
    <ligand>
        <name>Mg(2+)</name>
        <dbReference type="ChEBI" id="CHEBI:18420"/>
    </ligand>
</feature>
<feature type="binding site" evidence="5">
    <location>
        <begin position="323"/>
        <end position="329"/>
    </location>
    <ligand>
        <name>GTP</name>
        <dbReference type="ChEBI" id="CHEBI:37565"/>
    </ligand>
</feature>
<name>A0A4Y9YZT6_9APHY</name>
<protein>
    <recommendedName>
        <fullName evidence="10">G-protein alpha subunit</fullName>
    </recommendedName>
</protein>
<keyword evidence="4" id="KW-0807">Transducer</keyword>
<evidence type="ECO:0000256" key="6">
    <source>
        <dbReference type="PIRSR" id="PIRSR601019-2"/>
    </source>
</evidence>
<dbReference type="GO" id="GO:0005737">
    <property type="term" value="C:cytoplasm"/>
    <property type="evidence" value="ECO:0007669"/>
    <property type="project" value="TreeGrafter"/>
</dbReference>
<dbReference type="GO" id="GO:0046872">
    <property type="term" value="F:metal ion binding"/>
    <property type="evidence" value="ECO:0007669"/>
    <property type="project" value="UniProtKB-KW"/>
</dbReference>
<dbReference type="GO" id="GO:0003924">
    <property type="term" value="F:GTPase activity"/>
    <property type="evidence" value="ECO:0007669"/>
    <property type="project" value="InterPro"/>
</dbReference>
<dbReference type="Gene3D" id="1.10.400.10">
    <property type="entry name" value="GI Alpha 1, domain 2-like"/>
    <property type="match status" value="1"/>
</dbReference>
<organism evidence="8 9">
    <name type="scientific">Rhodofomes roseus</name>
    <dbReference type="NCBI Taxonomy" id="34475"/>
    <lineage>
        <taxon>Eukaryota</taxon>
        <taxon>Fungi</taxon>
        <taxon>Dikarya</taxon>
        <taxon>Basidiomycota</taxon>
        <taxon>Agaricomycotina</taxon>
        <taxon>Agaricomycetes</taxon>
        <taxon>Polyporales</taxon>
        <taxon>Rhodofomes</taxon>
    </lineage>
</organism>
<feature type="binding site" evidence="5">
    <location>
        <begin position="424"/>
        <end position="427"/>
    </location>
    <ligand>
        <name>GTP</name>
        <dbReference type="ChEBI" id="CHEBI:37565"/>
    </ligand>
</feature>